<proteinExistence type="inferred from homology"/>
<dbReference type="Gene3D" id="2.60.40.790">
    <property type="match status" value="1"/>
</dbReference>
<evidence type="ECO:0000256" key="2">
    <source>
        <dbReference type="SAM" id="MobiDB-lite"/>
    </source>
</evidence>
<dbReference type="PANTHER" id="PTHR45862">
    <property type="entry name" value="PROTEIN SGT1 HOMOLOG"/>
    <property type="match status" value="1"/>
</dbReference>
<gene>
    <name evidence="5" type="ORF">TrVE_jg9101</name>
</gene>
<accession>A0A9W6Z437</accession>
<dbReference type="CDD" id="cd06463">
    <property type="entry name" value="p23_like"/>
    <property type="match status" value="1"/>
</dbReference>
<dbReference type="Proteomes" id="UP001165160">
    <property type="component" value="Unassembled WGS sequence"/>
</dbReference>
<feature type="domain" description="SGS" evidence="3">
    <location>
        <begin position="323"/>
        <end position="420"/>
    </location>
</feature>
<feature type="compositionally biased region" description="Basic and acidic residues" evidence="2">
    <location>
        <begin position="418"/>
        <end position="428"/>
    </location>
</feature>
<evidence type="ECO:0000313" key="5">
    <source>
        <dbReference type="EMBL" id="GMH46934.1"/>
    </source>
</evidence>
<feature type="region of interest" description="Disordered" evidence="2">
    <location>
        <begin position="378"/>
        <end position="428"/>
    </location>
</feature>
<dbReference type="InterPro" id="IPR007052">
    <property type="entry name" value="CS_dom"/>
</dbReference>
<dbReference type="InterPro" id="IPR044563">
    <property type="entry name" value="Sgt1-like"/>
</dbReference>
<reference evidence="6" key="1">
    <citation type="journal article" date="2023" name="Commun. Biol.">
        <title>Genome analysis of Parmales, the sister group of diatoms, reveals the evolutionary specialization of diatoms from phago-mixotrophs to photoautotrophs.</title>
        <authorList>
            <person name="Ban H."/>
            <person name="Sato S."/>
            <person name="Yoshikawa S."/>
            <person name="Yamada K."/>
            <person name="Nakamura Y."/>
            <person name="Ichinomiya M."/>
            <person name="Sato N."/>
            <person name="Blanc-Mathieu R."/>
            <person name="Endo H."/>
            <person name="Kuwata A."/>
            <person name="Ogata H."/>
        </authorList>
    </citation>
    <scope>NUCLEOTIDE SEQUENCE [LARGE SCALE GENOMIC DNA]</scope>
    <source>
        <strain evidence="6">NIES 3699</strain>
    </source>
</reference>
<dbReference type="Pfam" id="PF04969">
    <property type="entry name" value="CS"/>
    <property type="match status" value="1"/>
</dbReference>
<feature type="region of interest" description="Disordered" evidence="2">
    <location>
        <begin position="307"/>
        <end position="366"/>
    </location>
</feature>
<dbReference type="InterPro" id="IPR008978">
    <property type="entry name" value="HSP20-like_chaperone"/>
</dbReference>
<feature type="compositionally biased region" description="Basic and acidic residues" evidence="2">
    <location>
        <begin position="339"/>
        <end position="356"/>
    </location>
</feature>
<dbReference type="InterPro" id="IPR007699">
    <property type="entry name" value="SGS_dom"/>
</dbReference>
<dbReference type="AlphaFoldDB" id="A0A9W6Z437"/>
<name>A0A9W6Z437_9STRA</name>
<feature type="compositionally biased region" description="Polar residues" evidence="2">
    <location>
        <begin position="382"/>
        <end position="396"/>
    </location>
</feature>
<feature type="compositionally biased region" description="Basic and acidic residues" evidence="2">
    <location>
        <begin position="397"/>
        <end position="409"/>
    </location>
</feature>
<dbReference type="PROSITE" id="PS51048">
    <property type="entry name" value="SGS"/>
    <property type="match status" value="1"/>
</dbReference>
<feature type="compositionally biased region" description="Basic and acidic residues" evidence="2">
    <location>
        <begin position="142"/>
        <end position="151"/>
    </location>
</feature>
<dbReference type="EMBL" id="BRXX01000565">
    <property type="protein sequence ID" value="GMH46934.1"/>
    <property type="molecule type" value="Genomic_DNA"/>
</dbReference>
<dbReference type="PROSITE" id="PS51203">
    <property type="entry name" value="CS"/>
    <property type="match status" value="1"/>
</dbReference>
<dbReference type="Pfam" id="PF05002">
    <property type="entry name" value="SGS"/>
    <property type="match status" value="1"/>
</dbReference>
<evidence type="ECO:0000259" key="3">
    <source>
        <dbReference type="PROSITE" id="PS51048"/>
    </source>
</evidence>
<organism evidence="5 6">
    <name type="scientific">Triparma verrucosa</name>
    <dbReference type="NCBI Taxonomy" id="1606542"/>
    <lineage>
        <taxon>Eukaryota</taxon>
        <taxon>Sar</taxon>
        <taxon>Stramenopiles</taxon>
        <taxon>Ochrophyta</taxon>
        <taxon>Bolidophyceae</taxon>
        <taxon>Parmales</taxon>
        <taxon>Triparmaceae</taxon>
        <taxon>Triparma</taxon>
    </lineage>
</organism>
<feature type="domain" description="CS" evidence="4">
    <location>
        <begin position="187"/>
        <end position="278"/>
    </location>
</feature>
<evidence type="ECO:0000256" key="1">
    <source>
        <dbReference type="ARBA" id="ARBA00008509"/>
    </source>
</evidence>
<keyword evidence="6" id="KW-1185">Reference proteome</keyword>
<protein>
    <submittedName>
        <fullName evidence="5">Uncharacterized protein</fullName>
    </submittedName>
</protein>
<evidence type="ECO:0000313" key="6">
    <source>
        <dbReference type="Proteomes" id="UP001165160"/>
    </source>
</evidence>
<comment type="similarity">
    <text evidence="1">Belongs to the SGT1 family.</text>
</comment>
<dbReference type="InterPro" id="IPR011990">
    <property type="entry name" value="TPR-like_helical_dom_sf"/>
</dbReference>
<dbReference type="SUPFAM" id="SSF49764">
    <property type="entry name" value="HSP20-like chaperones"/>
    <property type="match status" value="1"/>
</dbReference>
<dbReference type="GO" id="GO:0051087">
    <property type="term" value="F:protein-folding chaperone binding"/>
    <property type="evidence" value="ECO:0007669"/>
    <property type="project" value="InterPro"/>
</dbReference>
<dbReference type="Gene3D" id="1.25.40.10">
    <property type="entry name" value="Tetratricopeptide repeat domain"/>
    <property type="match status" value="1"/>
</dbReference>
<sequence>MELGDLALLSQDFQAAVDHFSAALDSGADGTRLYSTSPAAATELYLLHRRMICYQGLRNWSKLAQDGAKFLQRYSTEATGEGGAGGELFGSVSLMLVEAYFKQGEWETARDKATELISNKDFSNESLKKKIKTIKRKCEAEIEEESGRGADADTTMADAPDKPPAAPPAAPAKTAMAVSKPVKTAAPVIPKYQFWQSDKFLTVSFLEEGVTEDMVEVEYEEEAVKVTLTRKGGAEPLVILDGVLFDKIDIAGSKVKFKGNKFNLMLKKPRVHEWSELFCKGLGGVKKSREALEKEKREKEIEALKKEGVEVDGESPLSKPVPKVSDGKQRPYASTRDWNAIDKNLKEEEERDKPEGEGALNALFQQIYGQSDENTRRAMIKSFQTSGGTTLSTNWNEVKDKDFEKERQAPKGMQWKNWEGDKLPQKDD</sequence>
<evidence type="ECO:0000259" key="4">
    <source>
        <dbReference type="PROSITE" id="PS51203"/>
    </source>
</evidence>
<comment type="caution">
    <text evidence="5">The sequence shown here is derived from an EMBL/GenBank/DDBJ whole genome shotgun (WGS) entry which is preliminary data.</text>
</comment>
<feature type="region of interest" description="Disordered" evidence="2">
    <location>
        <begin position="142"/>
        <end position="171"/>
    </location>
</feature>